<feature type="transmembrane region" description="Helical" evidence="1">
    <location>
        <begin position="56"/>
        <end position="78"/>
    </location>
</feature>
<dbReference type="EMBL" id="CP137624">
    <property type="protein sequence ID" value="WPK12845.1"/>
    <property type="molecule type" value="Genomic_DNA"/>
</dbReference>
<proteinExistence type="predicted"/>
<feature type="transmembrane region" description="Helical" evidence="1">
    <location>
        <begin position="14"/>
        <end position="36"/>
    </location>
</feature>
<dbReference type="RefSeq" id="WP_319837520.1">
    <property type="nucleotide sequence ID" value="NZ_CP137624.1"/>
</dbReference>
<protein>
    <submittedName>
        <fullName evidence="2">Uncharacterized protein</fullName>
    </submittedName>
</protein>
<name>A0ABZ0S132_9BACI</name>
<reference evidence="2 3" key="1">
    <citation type="submission" date="2023-09" db="EMBL/GenBank/DDBJ databases">
        <authorList>
            <person name="Page C.A."/>
            <person name="Perez-Diaz I.M."/>
        </authorList>
    </citation>
    <scope>NUCLEOTIDE SEQUENCE [LARGE SCALE GENOMIC DNA]</scope>
    <source>
        <strain evidence="2 3">Ll15</strain>
    </source>
</reference>
<keyword evidence="1" id="KW-0812">Transmembrane</keyword>
<keyword evidence="1" id="KW-0472">Membrane</keyword>
<sequence>MTSSNTEETFIKNVFYILIIGMIIGTGLGILFVSFNHEEYLSDGTLLTTKISCLEYIVKILKVTFVSSFTFAIAYLIYKFFR</sequence>
<evidence type="ECO:0000313" key="2">
    <source>
        <dbReference type="EMBL" id="WPK12845.1"/>
    </source>
</evidence>
<organism evidence="2 3">
    <name type="scientific">Lysinibacillus louembei</name>
    <dbReference type="NCBI Taxonomy" id="1470088"/>
    <lineage>
        <taxon>Bacteria</taxon>
        <taxon>Bacillati</taxon>
        <taxon>Bacillota</taxon>
        <taxon>Bacilli</taxon>
        <taxon>Bacillales</taxon>
        <taxon>Bacillaceae</taxon>
        <taxon>Lysinibacillus</taxon>
    </lineage>
</organism>
<dbReference type="Proteomes" id="UP001322664">
    <property type="component" value="Chromosome"/>
</dbReference>
<keyword evidence="1" id="KW-1133">Transmembrane helix</keyword>
<keyword evidence="3" id="KW-1185">Reference proteome</keyword>
<evidence type="ECO:0000256" key="1">
    <source>
        <dbReference type="SAM" id="Phobius"/>
    </source>
</evidence>
<accession>A0ABZ0S132</accession>
<gene>
    <name evidence="2" type="ORF">R6U77_03830</name>
</gene>
<evidence type="ECO:0000313" key="3">
    <source>
        <dbReference type="Proteomes" id="UP001322664"/>
    </source>
</evidence>